<dbReference type="Pfam" id="PF00096">
    <property type="entry name" value="zf-C2H2"/>
    <property type="match status" value="6"/>
</dbReference>
<dbReference type="PANTHER" id="PTHR24379">
    <property type="entry name" value="KRAB AND ZINC FINGER DOMAIN-CONTAINING"/>
    <property type="match status" value="1"/>
</dbReference>
<feature type="binding site" evidence="6">
    <location>
        <position position="13"/>
    </location>
    <ligand>
        <name>Zn(2+)</name>
        <dbReference type="ChEBI" id="CHEBI:29105"/>
    </ligand>
</feature>
<evidence type="ECO:0000256" key="3">
    <source>
        <dbReference type="ARBA" id="ARBA00022771"/>
    </source>
</evidence>
<dbReference type="EnsemblMetazoa" id="AEPI002019-RA">
    <property type="protein sequence ID" value="AEPI002019-PA"/>
    <property type="gene ID" value="AEPI002019"/>
</dbReference>
<feature type="binding site" evidence="6">
    <location>
        <position position="2119"/>
    </location>
    <ligand>
        <name>Zn(2+)</name>
        <dbReference type="ChEBI" id="CHEBI:29105"/>
    </ligand>
</feature>
<feature type="domain" description="C2H2-type" evidence="8">
    <location>
        <begin position="2085"/>
        <end position="2108"/>
    </location>
</feature>
<feature type="domain" description="C2H2-type" evidence="8">
    <location>
        <begin position="1038"/>
        <end position="1065"/>
    </location>
</feature>
<keyword evidence="2" id="KW-0677">Repeat</keyword>
<feature type="region of interest" description="Disordered" evidence="7">
    <location>
        <begin position="1650"/>
        <end position="1677"/>
    </location>
</feature>
<feature type="region of interest" description="Disordered" evidence="7">
    <location>
        <begin position="1242"/>
        <end position="1270"/>
    </location>
</feature>
<feature type="binding site" evidence="6">
    <location>
        <position position="61"/>
    </location>
    <ligand>
        <name>Zn(2+)</name>
        <dbReference type="ChEBI" id="CHEBI:29105"/>
    </ligand>
</feature>
<dbReference type="InterPro" id="IPR036236">
    <property type="entry name" value="Znf_C2H2_sf"/>
</dbReference>
<organism evidence="10 11">
    <name type="scientific">Anopheles epiroticus</name>
    <dbReference type="NCBI Taxonomy" id="199890"/>
    <lineage>
        <taxon>Eukaryota</taxon>
        <taxon>Metazoa</taxon>
        <taxon>Ecdysozoa</taxon>
        <taxon>Arthropoda</taxon>
        <taxon>Hexapoda</taxon>
        <taxon>Insecta</taxon>
        <taxon>Pterygota</taxon>
        <taxon>Neoptera</taxon>
        <taxon>Endopterygota</taxon>
        <taxon>Diptera</taxon>
        <taxon>Nematocera</taxon>
        <taxon>Culicoidea</taxon>
        <taxon>Culicidae</taxon>
        <taxon>Anophelinae</taxon>
        <taxon>Anopheles</taxon>
    </lineage>
</organism>
<feature type="domain" description="C2H2-type" evidence="8">
    <location>
        <begin position="367"/>
        <end position="394"/>
    </location>
</feature>
<evidence type="ECO:0000256" key="2">
    <source>
        <dbReference type="ARBA" id="ARBA00022737"/>
    </source>
</evidence>
<feature type="binding site" evidence="6">
    <location>
        <position position="16"/>
    </location>
    <ligand>
        <name>Zn(2+)</name>
        <dbReference type="ChEBI" id="CHEBI:29105"/>
    </ligand>
</feature>
<feature type="compositionally biased region" description="Acidic residues" evidence="7">
    <location>
        <begin position="1207"/>
        <end position="1218"/>
    </location>
</feature>
<feature type="binding site" evidence="6">
    <location>
        <position position="1884"/>
    </location>
    <ligand>
        <name>Zn(2+)</name>
        <dbReference type="ChEBI" id="CHEBI:29105"/>
    </ligand>
</feature>
<feature type="domain" description="C2H2-type" evidence="8">
    <location>
        <begin position="980"/>
        <end position="1003"/>
    </location>
</feature>
<feature type="domain" description="C2H2-type" evidence="8">
    <location>
        <begin position="1093"/>
        <end position="1116"/>
    </location>
</feature>
<dbReference type="GO" id="GO:0008270">
    <property type="term" value="F:zinc ion binding"/>
    <property type="evidence" value="ECO:0007669"/>
    <property type="project" value="UniProtKB-UniRule"/>
</dbReference>
<proteinExistence type="predicted"/>
<accession>A0A182P532</accession>
<feature type="binding site" evidence="6">
    <location>
        <position position="1839"/>
    </location>
    <ligand>
        <name>Zn(2+)</name>
        <dbReference type="ChEBI" id="CHEBI:29105"/>
    </ligand>
</feature>
<dbReference type="FunFam" id="3.30.160.60:FF:000446">
    <property type="entry name" value="Zinc finger protein"/>
    <property type="match status" value="1"/>
</dbReference>
<feature type="binding site" evidence="6">
    <location>
        <position position="2116"/>
    </location>
    <ligand>
        <name>Zn(2+)</name>
        <dbReference type="ChEBI" id="CHEBI:29105"/>
    </ligand>
</feature>
<dbReference type="PANTHER" id="PTHR24379:SF121">
    <property type="entry name" value="C2H2-TYPE DOMAIN-CONTAINING PROTEIN"/>
    <property type="match status" value="1"/>
</dbReference>
<evidence type="ECO:0000313" key="10">
    <source>
        <dbReference type="EnsemblMetazoa" id="AEPI002019-PA"/>
    </source>
</evidence>
<feature type="domain" description="ZAD" evidence="9">
    <location>
        <begin position="1837"/>
        <end position="1911"/>
    </location>
</feature>
<dbReference type="SUPFAM" id="SSF57667">
    <property type="entry name" value="beta-beta-alpha zinc fingers"/>
    <property type="match status" value="14"/>
</dbReference>
<feature type="domain" description="C2H2-type" evidence="8">
    <location>
        <begin position="422"/>
        <end position="445"/>
    </location>
</feature>
<dbReference type="SMART" id="SM00355">
    <property type="entry name" value="ZnF_C2H2"/>
    <property type="match status" value="35"/>
</dbReference>
<dbReference type="GO" id="GO:0005634">
    <property type="term" value="C:nucleus"/>
    <property type="evidence" value="ECO:0007669"/>
    <property type="project" value="InterPro"/>
</dbReference>
<feature type="domain" description="C2H2-type" evidence="8">
    <location>
        <begin position="339"/>
        <end position="367"/>
    </location>
</feature>
<evidence type="ECO:0000259" key="9">
    <source>
        <dbReference type="PROSITE" id="PS51915"/>
    </source>
</evidence>
<evidence type="ECO:0000256" key="7">
    <source>
        <dbReference type="SAM" id="MobiDB-lite"/>
    </source>
</evidence>
<feature type="region of interest" description="Disordered" evidence="7">
    <location>
        <begin position="1196"/>
        <end position="1228"/>
    </location>
</feature>
<name>A0A182P532_9DIPT</name>
<feature type="binding site" evidence="6">
    <location>
        <position position="2187"/>
    </location>
    <ligand>
        <name>Zn(2+)</name>
        <dbReference type="ChEBI" id="CHEBI:29105"/>
    </ligand>
</feature>
<feature type="domain" description="ZAD" evidence="9">
    <location>
        <begin position="11"/>
        <end position="85"/>
    </location>
</feature>
<feature type="binding site" evidence="6">
    <location>
        <position position="2184"/>
    </location>
    <ligand>
        <name>Zn(2+)</name>
        <dbReference type="ChEBI" id="CHEBI:29105"/>
    </ligand>
</feature>
<dbReference type="Pfam" id="PF07776">
    <property type="entry name" value="zf-AD"/>
    <property type="match status" value="1"/>
</dbReference>
<feature type="region of interest" description="Disordered" evidence="7">
    <location>
        <begin position="874"/>
        <end position="924"/>
    </location>
</feature>
<dbReference type="PROSITE" id="PS00028">
    <property type="entry name" value="ZINC_FINGER_C2H2_1"/>
    <property type="match status" value="21"/>
</dbReference>
<dbReference type="VEuPathDB" id="VectorBase:AEPI002019"/>
<keyword evidence="3 5" id="KW-0863">Zinc-finger</keyword>
<feature type="domain" description="C2H2-type" evidence="8">
    <location>
        <begin position="2389"/>
        <end position="2416"/>
    </location>
</feature>
<dbReference type="PROSITE" id="PS50157">
    <property type="entry name" value="ZINC_FINGER_C2H2_2"/>
    <property type="match status" value="20"/>
</dbReference>
<dbReference type="SUPFAM" id="SSF57716">
    <property type="entry name" value="Glucocorticoid receptor-like (DNA-binding domain)"/>
    <property type="match status" value="2"/>
</dbReference>
<feature type="binding site" evidence="6">
    <location>
        <position position="58"/>
    </location>
    <ligand>
        <name>Zn(2+)</name>
        <dbReference type="ChEBI" id="CHEBI:29105"/>
    </ligand>
</feature>
<feature type="binding site" evidence="6">
    <location>
        <position position="1887"/>
    </location>
    <ligand>
        <name>Zn(2+)</name>
        <dbReference type="ChEBI" id="CHEBI:29105"/>
    </ligand>
</feature>
<dbReference type="Gene3D" id="3.30.160.60">
    <property type="entry name" value="Classic Zinc Finger"/>
    <property type="match status" value="18"/>
</dbReference>
<feature type="domain" description="C2H2-type" evidence="8">
    <location>
        <begin position="2418"/>
        <end position="2446"/>
    </location>
</feature>
<evidence type="ECO:0000256" key="1">
    <source>
        <dbReference type="ARBA" id="ARBA00022723"/>
    </source>
</evidence>
<dbReference type="PROSITE" id="PS51915">
    <property type="entry name" value="ZAD"/>
    <property type="match status" value="3"/>
</dbReference>
<feature type="domain" description="C2H2-type" evidence="8">
    <location>
        <begin position="1342"/>
        <end position="1369"/>
    </location>
</feature>
<evidence type="ECO:0000256" key="5">
    <source>
        <dbReference type="PROSITE-ProRule" id="PRU00042"/>
    </source>
</evidence>
<sequence>MAITLEASLLNICRFCLSQDGERIILIAECLNALSIDIIQQLTGIEVKAEEITKHSVCLECTSILKKASAFRNTCISNDGLFRLLCSRSCTSTKETSVIAAKSANVSDLLGFQCADQLSDYVEFSDSETATDHSTAEVNQRTLSSTEEYVEYAEEDFISSTIFDDVKTMIENDHSAVAQADEPFYSANHIELGQPLFDGEETAGSDQDESLTCMSGSYTKRLQSSLRFRKACADGIRYTNATSILFRRPKQKRQKPLCETCGKIVTNLSTHIATHSKETKHACPYCPIRMSHPSNLLRHIQAVHLKVIIKTCNICDMGFTHYTTYRSHMYSQHGIGEIHECQVCSRTFPDGCLLRKHVKRFHDTQEHACATCGKLFKMSDMLKRHQRVHSKEQPFMCSQCPKRFKCDSSRKKHEQSHDGTLFGCSLCGKTFRYKHLVSSHIKKEHPFRSGGHKAQHGEQAVENESIDEEYLIPIEKMLDASLTIEDVQRFSGIEVCFTLHDVFRRILQRDAYLRKCSNTKHSSLILQIKMDDKISYSMCLECTNSMKISAAFRNACINNDSLFIELSSVLAASNESAYDDTIEYLESEFDDAEALKTIIPRRENSLEVCTIEPWYGPSTPKSEPDASYQEEYIVDSAEDMSVSYAEETLDHNIDFQYSANYIELGEPLSDDDDERMRGKRKLHLCDWCGIFVNHIPSHILIHQEEATYACPHCPVKMKQKGNLAQHIQTVHLKQVGKRCEICGKGFIHHKTYRYHMLHIEEHSSYVMCSTCWMKLKEFSAFRECCLNNDTLFEQLRRTVQYAAADKTSYGTHRTASTVKVEKLEIEIIADKGLAYSLSEEEKHSDGDLTCSPFHTDIELKLDDIDYSANCIEHDESSPSTEYKPAENVDKSVTSGKLPPKQKGTITNPTKDGSNTSYPKSGTRPQQLCPQCGKLVKNLPLHIARHTKDAKYACPHCPTQMTDPANLTRHVHAVHLKKVVKSCELCGQGFTHKNIYKSHMRAKHGIGDSYKCEVCSKLFRYPSGLRDHTKRYHRSDSRFECATCGKVFKTSQSLKLHGNVHNANKPYSCQYCPKQFKSRTAKGAHQLTHSGITFACTFCDKSYRYKMQLYAHIKKSHHANISEAQNDSEYIARFTGIECTSKLKKSADFRNSCISNDALFRELFSTDTVDQQEGESEAGNVVVTKMEKFEIEFVLPQHDQTTDYEHSDEQEEELCDEDASTEKDGTETQVSWEECIDSIKTNLSEKEENDDTSSSLPVKETCANSTTNRKRKLVQRRARLPRNGGRTKQLCGTCGKLVNNLSRHLLSHTQDIKRACPHCPVEMVDYSNLLRHIEAVHLKKIVKTCEECGKGFTHNNTYKSHMRSHHGIGERHKCTLCQKEFNHPGGLRDHFKRFHSEQYNYSCVVCGKEFKLKQELKVHERVHSTEQPYACSMCPKRFKSGFARKTHELTHKGIVFECTLCKKSYRYKSLLTMHIKKMHPDELEQGKELEAENLIPIQETIDYTLTIDDVEHFTGLQITNEEEFASYMVCLGCTNRLKSSAAFHHSCINNDALYKELRCAILDEKDTRKDTYNYTVEYLEFEDDNEEIEVLEVKSEIEIKPQTDTDENFQESVKCEASSTDTAFSYSANYIEPGDTCYDSDEPFTEIQKKRHRIKKGSEEHPHKQADVKSKRSGRSKACEKPFKRKQFLCDLCGSMVINLQRHSLNHTHAIMHSCPYCPIKMTQKTNIVQHIETVHFKTIGKICNICGKGFIHHKTYSYHMLDEDILPYAICLECINKLKISTDFRMLCISNDVHFQKLRSMLEESAKPVECIEISDDDTDNCYPESRMANSLQTLVPICRFCLCQNEKLLIPLEKSFRSLLTFEDVQRFTGIQLSLDILPYAICLECINKLRISADFRTVCMQNDAHFHKLQAALEEVAQSQLRSQPANSECFELCDDEYNAMMDYDAYDDESTKYPEGSFTDEHSLDGDGTSTKRCRMTDDEQFYSANYITPGEVLVSEDDERVDNWLMKLNPTYANTNPQRVRGQRKFHLCEMCGKMAIDISQHALTHSEEPLFACPHCPVKTKQKNTLVAHIRTVHQRKISKTCELCGKGFVHHKTYRYHMNTTHGTGELYECKACSKTFNHANGLKQHIQRLHSIINKIKRNEKLLIPLEKSFRSLLTFEDVQRFTGIQLSLDNIPYLICLECINKLRISADFRTVCMQNDAHFHKLQAALEEVAQSQLRSQPANSECFELCDDEYNAMMDYDAYDDESTKYPEGSFTDEHSLDGDGTSTKRCRMTDDEQFYSANYITPGEVLVSDDEAELDSDGEWCSYYWPCDPLIVPHAHERGKRKLHLCNVCGIFVKHLSTHLINHEEGISESCPHCPVKMKQKANLIAHIRTVHMRTIRKTCEICGKGFIHHKTYRYHMISHQDEGGTFECKACSKTFAHSIALKDHFNRLHNIARKQK</sequence>
<reference evidence="10" key="2">
    <citation type="submission" date="2020-05" db="UniProtKB">
        <authorList>
            <consortium name="EnsemblMetazoa"/>
        </authorList>
    </citation>
    <scope>IDENTIFICATION</scope>
    <source>
        <strain evidence="10">Epiroticus2</strain>
    </source>
</reference>
<keyword evidence="1 6" id="KW-0479">Metal-binding</keyword>
<feature type="compositionally biased region" description="Polar residues" evidence="7">
    <location>
        <begin position="1251"/>
        <end position="1266"/>
    </location>
</feature>
<feature type="domain" description="C2H2-type" evidence="8">
    <location>
        <begin position="2114"/>
        <end position="2138"/>
    </location>
</feature>
<reference evidence="11" key="1">
    <citation type="submission" date="2013-03" db="EMBL/GenBank/DDBJ databases">
        <title>The Genome Sequence of Anopheles epiroticus epiroticus2.</title>
        <authorList>
            <consortium name="The Broad Institute Genomics Platform"/>
            <person name="Neafsey D.E."/>
            <person name="Howell P."/>
            <person name="Walker B."/>
            <person name="Young S.K."/>
            <person name="Zeng Q."/>
            <person name="Gargeya S."/>
            <person name="Fitzgerald M."/>
            <person name="Haas B."/>
            <person name="Abouelleil A."/>
            <person name="Allen A.W."/>
            <person name="Alvarado L."/>
            <person name="Arachchi H.M."/>
            <person name="Berlin A.M."/>
            <person name="Chapman S.B."/>
            <person name="Gainer-Dewar J."/>
            <person name="Goldberg J."/>
            <person name="Griggs A."/>
            <person name="Gujja S."/>
            <person name="Hansen M."/>
            <person name="Howarth C."/>
            <person name="Imamovic A."/>
            <person name="Ireland A."/>
            <person name="Larimer J."/>
            <person name="McCowan C."/>
            <person name="Murphy C."/>
            <person name="Pearson M."/>
            <person name="Poon T.W."/>
            <person name="Priest M."/>
            <person name="Roberts A."/>
            <person name="Saif S."/>
            <person name="Shea T."/>
            <person name="Sisk P."/>
            <person name="Sykes S."/>
            <person name="Wortman J."/>
            <person name="Nusbaum C."/>
            <person name="Birren B."/>
        </authorList>
    </citation>
    <scope>NUCLEOTIDE SEQUENCE [LARGE SCALE GENOMIC DNA]</scope>
    <source>
        <strain evidence="11">Epiroticus2</strain>
    </source>
</reference>
<keyword evidence="11" id="KW-1185">Reference proteome</keyword>
<feature type="domain" description="C2H2-type" evidence="8">
    <location>
        <begin position="1009"/>
        <end position="1037"/>
    </location>
</feature>
<feature type="domain" description="C2H2-type" evidence="8">
    <location>
        <begin position="1455"/>
        <end position="1483"/>
    </location>
</feature>
<feature type="compositionally biased region" description="Polar residues" evidence="7">
    <location>
        <begin position="903"/>
        <end position="924"/>
    </location>
</feature>
<feature type="domain" description="C2H2-type" evidence="8">
    <location>
        <begin position="1428"/>
        <end position="1452"/>
    </location>
</feature>
<dbReference type="Pfam" id="PF12874">
    <property type="entry name" value="zf-met"/>
    <property type="match status" value="1"/>
</dbReference>
<feature type="domain" description="C2H2-type" evidence="8">
    <location>
        <begin position="395"/>
        <end position="419"/>
    </location>
</feature>
<dbReference type="SMART" id="SM00868">
    <property type="entry name" value="zf-AD"/>
    <property type="match status" value="8"/>
</dbReference>
<dbReference type="InterPro" id="IPR012934">
    <property type="entry name" value="Znf_AD"/>
</dbReference>
<feature type="compositionally biased region" description="Basic and acidic residues" evidence="7">
    <location>
        <begin position="1655"/>
        <end position="1669"/>
    </location>
</feature>
<feature type="binding site" evidence="6">
    <location>
        <position position="1842"/>
    </location>
    <ligand>
        <name>Zn(2+)</name>
        <dbReference type="ChEBI" id="CHEBI:29105"/>
    </ligand>
</feature>
<feature type="domain" description="C2H2-type" evidence="8">
    <location>
        <begin position="1400"/>
        <end position="1427"/>
    </location>
</feature>
<feature type="domain" description="C2H2-type" evidence="8">
    <location>
        <begin position="1066"/>
        <end position="1090"/>
    </location>
</feature>
<dbReference type="STRING" id="199890.A0A182P532"/>
<evidence type="ECO:0000313" key="11">
    <source>
        <dbReference type="Proteomes" id="UP000075885"/>
    </source>
</evidence>
<dbReference type="FunFam" id="3.30.160.60:FF:002753">
    <property type="entry name" value="AGAP011403-PA"/>
    <property type="match status" value="1"/>
</dbReference>
<feature type="domain" description="C2H2-type" evidence="8">
    <location>
        <begin position="708"/>
        <end position="736"/>
    </location>
</feature>
<evidence type="ECO:0000256" key="6">
    <source>
        <dbReference type="PROSITE-ProRule" id="PRU01263"/>
    </source>
</evidence>
<dbReference type="InterPro" id="IPR013087">
    <property type="entry name" value="Znf_C2H2_type"/>
</dbReference>
<dbReference type="Proteomes" id="UP000075885">
    <property type="component" value="Unassembled WGS sequence"/>
</dbReference>
<evidence type="ECO:0000256" key="4">
    <source>
        <dbReference type="ARBA" id="ARBA00022833"/>
    </source>
</evidence>
<keyword evidence="4 6" id="KW-0862">Zinc</keyword>
<feature type="domain" description="C2H2-type" evidence="8">
    <location>
        <begin position="2056"/>
        <end position="2084"/>
    </location>
</feature>
<protein>
    <submittedName>
        <fullName evidence="10">Uncharacterized protein</fullName>
    </submittedName>
</protein>
<evidence type="ECO:0000259" key="8">
    <source>
        <dbReference type="PROSITE" id="PS50157"/>
    </source>
</evidence>
<feature type="domain" description="C2H2-type" evidence="8">
    <location>
        <begin position="1371"/>
        <end position="1399"/>
    </location>
</feature>
<feature type="domain" description="ZAD" evidence="9">
    <location>
        <begin position="2114"/>
        <end position="2211"/>
    </location>
</feature>